<feature type="region of interest" description="Disordered" evidence="1">
    <location>
        <begin position="131"/>
        <end position="151"/>
    </location>
</feature>
<feature type="transmembrane region" description="Helical" evidence="2">
    <location>
        <begin position="37"/>
        <end position="57"/>
    </location>
</feature>
<accession>A0ABS1N6L2</accession>
<evidence type="ECO:0000256" key="2">
    <source>
        <dbReference type="SAM" id="Phobius"/>
    </source>
</evidence>
<gene>
    <name evidence="3" type="ORF">JK363_03020</name>
</gene>
<dbReference type="EMBL" id="JAERRF010000002">
    <property type="protein sequence ID" value="MBL1095668.1"/>
    <property type="molecule type" value="Genomic_DNA"/>
</dbReference>
<dbReference type="RefSeq" id="WP_201871202.1">
    <property type="nucleotide sequence ID" value="NZ_JAERRF010000002.1"/>
</dbReference>
<evidence type="ECO:0000313" key="4">
    <source>
        <dbReference type="Proteomes" id="UP000634229"/>
    </source>
</evidence>
<evidence type="ECO:0008006" key="5">
    <source>
        <dbReference type="Google" id="ProtNLM"/>
    </source>
</evidence>
<evidence type="ECO:0000313" key="3">
    <source>
        <dbReference type="EMBL" id="MBL1095668.1"/>
    </source>
</evidence>
<comment type="caution">
    <text evidence="3">The sequence shown here is derived from an EMBL/GenBank/DDBJ whole genome shotgun (WGS) entry which is preliminary data.</text>
</comment>
<organism evidence="3 4">
    <name type="scientific">Streptomyces coffeae</name>
    <dbReference type="NCBI Taxonomy" id="621382"/>
    <lineage>
        <taxon>Bacteria</taxon>
        <taxon>Bacillati</taxon>
        <taxon>Actinomycetota</taxon>
        <taxon>Actinomycetes</taxon>
        <taxon>Kitasatosporales</taxon>
        <taxon>Streptomycetaceae</taxon>
        <taxon>Streptomyces</taxon>
    </lineage>
</organism>
<proteinExistence type="predicted"/>
<feature type="transmembrane region" description="Helical" evidence="2">
    <location>
        <begin position="96"/>
        <end position="115"/>
    </location>
</feature>
<protein>
    <recommendedName>
        <fullName evidence="5">ATP synthase I</fullName>
    </recommendedName>
</protein>
<feature type="transmembrane region" description="Helical" evidence="2">
    <location>
        <begin position="69"/>
        <end position="90"/>
    </location>
</feature>
<keyword evidence="4" id="KW-1185">Reference proteome</keyword>
<sequence>MQSNDARTLLSCAAPTAVAGVVAVAVSAVVAGGKGALGASFGALLGAAVMATGLIVLERTAKYLPQLFQMMGLVLYMTQFLLVAVLLAVFRDTTLFSTKAFGLALLAAVLVWIAAQARAHMKAKILYVQPEAEDERKPEGAKKSAPAGSTS</sequence>
<keyword evidence="2" id="KW-0812">Transmembrane</keyword>
<keyword evidence="2" id="KW-1133">Transmembrane helix</keyword>
<dbReference type="Proteomes" id="UP000634229">
    <property type="component" value="Unassembled WGS sequence"/>
</dbReference>
<evidence type="ECO:0000256" key="1">
    <source>
        <dbReference type="SAM" id="MobiDB-lite"/>
    </source>
</evidence>
<keyword evidence="2" id="KW-0472">Membrane</keyword>
<reference evidence="3 4" key="1">
    <citation type="submission" date="2021-01" db="EMBL/GenBank/DDBJ databases">
        <title>WGS of actinomycetes isolated from Thailand.</title>
        <authorList>
            <person name="Thawai C."/>
        </authorList>
    </citation>
    <scope>NUCLEOTIDE SEQUENCE [LARGE SCALE GENOMIC DNA]</scope>
    <source>
        <strain evidence="3 4">CA1R205</strain>
    </source>
</reference>
<name>A0ABS1N6L2_9ACTN</name>